<dbReference type="Gene3D" id="3.10.50.40">
    <property type="match status" value="2"/>
</dbReference>
<dbReference type="InterPro" id="IPR023058">
    <property type="entry name" value="PPIase_PpiC_CS"/>
</dbReference>
<evidence type="ECO:0000256" key="1">
    <source>
        <dbReference type="ARBA" id="ARBA00022729"/>
    </source>
</evidence>
<feature type="domain" description="PpiC" evidence="4">
    <location>
        <begin position="277"/>
        <end position="374"/>
    </location>
</feature>
<keyword evidence="2 5" id="KW-0413">Isomerase</keyword>
<keyword evidence="1 3" id="KW-0732">Signal</keyword>
<sequence>MKYIKTVLVMALAGLSFAASAQRYSNGLIDKSVAVVGNEMIMLSQIEQEVQMLRAQGMASDRNVRCEILEQMLESKLFLMQARVDSLSVNYDMVEGDLSSRIDQIRTQLGGDEEVEKYFGKPLYKLRDEWRRSLEDQNLTMMMQQEIVKNVSDLTPYDVEKYIEKTDPEDLPVVPIKYQLSQICVYPDREAANSAVKERLLALRERIINGEKFSTLARIYSQDPGSARRGGELGMASKSIFWPAFADAAMALKPGVVSQIVETPDGFHIIEVLEKKGDMFNARHILLKPEYTSDDREKAFNVLDSLKTEIQDNNIPFELAARFYSEDAATKTNGGQMADPNTGSAYFEIDQLKPQDYNAIKDLKEGEISAPFESKDNEGRGASDPEGGSTVYKIIKVDKIIPAHAASFENDYDLLLSQAEQEKQMEAIDDFIESKIAVTYIVIDPMFKDCPFERDGWYGKFREAE</sequence>
<dbReference type="PROSITE" id="PS01096">
    <property type="entry name" value="PPIC_PPIASE_1"/>
    <property type="match status" value="1"/>
</dbReference>
<name>A0A9D9HIH6_9BACT</name>
<dbReference type="InterPro" id="IPR000297">
    <property type="entry name" value="PPIase_PpiC"/>
</dbReference>
<dbReference type="GO" id="GO:0003755">
    <property type="term" value="F:peptidyl-prolyl cis-trans isomerase activity"/>
    <property type="evidence" value="ECO:0007669"/>
    <property type="project" value="UniProtKB-KW"/>
</dbReference>
<dbReference type="AlphaFoldDB" id="A0A9D9HIH6"/>
<proteinExistence type="predicted"/>
<dbReference type="InterPro" id="IPR027304">
    <property type="entry name" value="Trigger_fact/SurA_dom_sf"/>
</dbReference>
<dbReference type="Pfam" id="PF00639">
    <property type="entry name" value="Rotamase"/>
    <property type="match status" value="2"/>
</dbReference>
<reference evidence="5" key="1">
    <citation type="submission" date="2020-10" db="EMBL/GenBank/DDBJ databases">
        <authorList>
            <person name="Gilroy R."/>
        </authorList>
    </citation>
    <scope>NUCLEOTIDE SEQUENCE</scope>
    <source>
        <strain evidence="5">B1-20833</strain>
    </source>
</reference>
<evidence type="ECO:0000256" key="2">
    <source>
        <dbReference type="PROSITE-ProRule" id="PRU00278"/>
    </source>
</evidence>
<dbReference type="InterPro" id="IPR050280">
    <property type="entry name" value="OMP_Chaperone_SurA"/>
</dbReference>
<dbReference type="PROSITE" id="PS50198">
    <property type="entry name" value="PPIC_PPIASE_2"/>
    <property type="match status" value="2"/>
</dbReference>
<feature type="domain" description="PpiC" evidence="4">
    <location>
        <begin position="175"/>
        <end position="274"/>
    </location>
</feature>
<dbReference type="EMBL" id="JADIMI010000011">
    <property type="protein sequence ID" value="MBO8451502.1"/>
    <property type="molecule type" value="Genomic_DNA"/>
</dbReference>
<dbReference type="Proteomes" id="UP000823661">
    <property type="component" value="Unassembled WGS sequence"/>
</dbReference>
<comment type="caution">
    <text evidence="5">The sequence shown here is derived from an EMBL/GenBank/DDBJ whole genome shotgun (WGS) entry which is preliminary data.</text>
</comment>
<dbReference type="SUPFAM" id="SSF109998">
    <property type="entry name" value="Triger factor/SurA peptide-binding domain-like"/>
    <property type="match status" value="1"/>
</dbReference>
<feature type="signal peptide" evidence="3">
    <location>
        <begin position="1"/>
        <end position="21"/>
    </location>
</feature>
<gene>
    <name evidence="5" type="ORF">IAC06_01280</name>
</gene>
<accession>A0A9D9HIH6</accession>
<evidence type="ECO:0000313" key="5">
    <source>
        <dbReference type="EMBL" id="MBO8451502.1"/>
    </source>
</evidence>
<organism evidence="5 6">
    <name type="scientific">Candidatus Cryptobacteroides intestinavium</name>
    <dbReference type="NCBI Taxonomy" id="2840766"/>
    <lineage>
        <taxon>Bacteria</taxon>
        <taxon>Pseudomonadati</taxon>
        <taxon>Bacteroidota</taxon>
        <taxon>Bacteroidia</taxon>
        <taxon>Bacteroidales</taxon>
        <taxon>Candidatus Cryptobacteroides</taxon>
    </lineage>
</organism>
<dbReference type="Gene3D" id="1.10.4030.10">
    <property type="entry name" value="Porin chaperone SurA, peptide-binding domain"/>
    <property type="match status" value="1"/>
</dbReference>
<protein>
    <submittedName>
        <fullName evidence="5">Peptidylprolyl isomerase</fullName>
    </submittedName>
</protein>
<dbReference type="PANTHER" id="PTHR47637:SF1">
    <property type="entry name" value="CHAPERONE SURA"/>
    <property type="match status" value="1"/>
</dbReference>
<reference evidence="5" key="2">
    <citation type="journal article" date="2021" name="PeerJ">
        <title>Extensive microbial diversity within the chicken gut microbiome revealed by metagenomics and culture.</title>
        <authorList>
            <person name="Gilroy R."/>
            <person name="Ravi A."/>
            <person name="Getino M."/>
            <person name="Pursley I."/>
            <person name="Horton D.L."/>
            <person name="Alikhan N.F."/>
            <person name="Baker D."/>
            <person name="Gharbi K."/>
            <person name="Hall N."/>
            <person name="Watson M."/>
            <person name="Adriaenssens E.M."/>
            <person name="Foster-Nyarko E."/>
            <person name="Jarju S."/>
            <person name="Secka A."/>
            <person name="Antonio M."/>
            <person name="Oren A."/>
            <person name="Chaudhuri R.R."/>
            <person name="La Ragione R."/>
            <person name="Hildebrand F."/>
            <person name="Pallen M.J."/>
        </authorList>
    </citation>
    <scope>NUCLEOTIDE SEQUENCE</scope>
    <source>
        <strain evidence="5">B1-20833</strain>
    </source>
</reference>
<evidence type="ECO:0000313" key="6">
    <source>
        <dbReference type="Proteomes" id="UP000823661"/>
    </source>
</evidence>
<dbReference type="InterPro" id="IPR046357">
    <property type="entry name" value="PPIase_dom_sf"/>
</dbReference>
<evidence type="ECO:0000256" key="3">
    <source>
        <dbReference type="SAM" id="SignalP"/>
    </source>
</evidence>
<dbReference type="SUPFAM" id="SSF54534">
    <property type="entry name" value="FKBP-like"/>
    <property type="match status" value="2"/>
</dbReference>
<dbReference type="PANTHER" id="PTHR47637">
    <property type="entry name" value="CHAPERONE SURA"/>
    <property type="match status" value="1"/>
</dbReference>
<evidence type="ECO:0000259" key="4">
    <source>
        <dbReference type="PROSITE" id="PS50198"/>
    </source>
</evidence>
<feature type="chain" id="PRO_5039280928" evidence="3">
    <location>
        <begin position="22"/>
        <end position="465"/>
    </location>
</feature>
<keyword evidence="2" id="KW-0697">Rotamase</keyword>